<protein>
    <recommendedName>
        <fullName evidence="3">Type III secretion system protein PrgE</fullName>
    </recommendedName>
</protein>
<dbReference type="EMBL" id="FWFD01000018">
    <property type="protein sequence ID" value="SLM87002.1"/>
    <property type="molecule type" value="Genomic_DNA"/>
</dbReference>
<evidence type="ECO:0000313" key="2">
    <source>
        <dbReference type="Proteomes" id="UP000195918"/>
    </source>
</evidence>
<name>A0A1X6WRY4_9ENTE</name>
<evidence type="ECO:0000313" key="1">
    <source>
        <dbReference type="EMBL" id="SLM87002.1"/>
    </source>
</evidence>
<dbReference type="AlphaFoldDB" id="A0A1X6WRY4"/>
<evidence type="ECO:0008006" key="3">
    <source>
        <dbReference type="Google" id="ProtNLM"/>
    </source>
</evidence>
<sequence>MKYTRPLQREEIKNEFSIGSHPATIKKVKNMFSKNTGAPMFRMLVTGENEEEATHYLVFGNSYTESNVNFLLASIEDNGVDIPDIDFGFNPETLNFLKGKAVYIEIKETEYNGSKQNSIDKFLNLKEFEESDTSTEDSSVYDGWED</sequence>
<keyword evidence="2" id="KW-1185">Reference proteome</keyword>
<dbReference type="RefSeq" id="WP_086952628.1">
    <property type="nucleotide sequence ID" value="NZ_FWFD01000018.1"/>
</dbReference>
<dbReference type="Proteomes" id="UP000195918">
    <property type="component" value="Unassembled WGS sequence"/>
</dbReference>
<dbReference type="OrthoDB" id="2194736at2"/>
<reference evidence="2" key="1">
    <citation type="submission" date="2017-02" db="EMBL/GenBank/DDBJ databases">
        <authorList>
            <person name="Dridi B."/>
        </authorList>
    </citation>
    <scope>NUCLEOTIDE SEQUENCE [LARGE SCALE GENOMIC DNA]</scope>
    <source>
        <strain evidence="2">bH819</strain>
    </source>
</reference>
<gene>
    <name evidence="1" type="ORF">FM121_12970</name>
</gene>
<accession>A0A1X6WRY4</accession>
<organism evidence="1 2">
    <name type="scientific">Vagococcus fluvialis bH819</name>
    <dbReference type="NCBI Taxonomy" id="1255619"/>
    <lineage>
        <taxon>Bacteria</taxon>
        <taxon>Bacillati</taxon>
        <taxon>Bacillota</taxon>
        <taxon>Bacilli</taxon>
        <taxon>Lactobacillales</taxon>
        <taxon>Enterococcaceae</taxon>
        <taxon>Vagococcus</taxon>
    </lineage>
</organism>
<proteinExistence type="predicted"/>